<name>J9FBH4_9ZZZZ</name>
<protein>
    <submittedName>
        <fullName evidence="2">Uncharacterized protein</fullName>
    </submittedName>
</protein>
<sequence>MKGIGEPTSVYEPRTFKKPNTGEILSRNSGEINSVRIADKPTEG</sequence>
<evidence type="ECO:0000313" key="2">
    <source>
        <dbReference type="EMBL" id="EJW91788.1"/>
    </source>
</evidence>
<gene>
    <name evidence="2" type="ORF">EVA_20108</name>
</gene>
<comment type="caution">
    <text evidence="2">The sequence shown here is derived from an EMBL/GenBank/DDBJ whole genome shotgun (WGS) entry which is preliminary data.</text>
</comment>
<feature type="region of interest" description="Disordered" evidence="1">
    <location>
        <begin position="1"/>
        <end position="44"/>
    </location>
</feature>
<accession>J9FBH4</accession>
<evidence type="ECO:0000256" key="1">
    <source>
        <dbReference type="SAM" id="MobiDB-lite"/>
    </source>
</evidence>
<reference evidence="2" key="1">
    <citation type="journal article" date="2012" name="PLoS ONE">
        <title>Gene sets for utilization of primary and secondary nutrition supplies in the distal gut of endangered iberian lynx.</title>
        <authorList>
            <person name="Alcaide M."/>
            <person name="Messina E."/>
            <person name="Richter M."/>
            <person name="Bargiela R."/>
            <person name="Peplies J."/>
            <person name="Huws S.A."/>
            <person name="Newbold C.J."/>
            <person name="Golyshin P.N."/>
            <person name="Simon M.A."/>
            <person name="Lopez G."/>
            <person name="Yakimov M.M."/>
            <person name="Ferrer M."/>
        </authorList>
    </citation>
    <scope>NUCLEOTIDE SEQUENCE</scope>
</reference>
<dbReference type="AlphaFoldDB" id="J9FBH4"/>
<organism evidence="2">
    <name type="scientific">gut metagenome</name>
    <dbReference type="NCBI Taxonomy" id="749906"/>
    <lineage>
        <taxon>unclassified sequences</taxon>
        <taxon>metagenomes</taxon>
        <taxon>organismal metagenomes</taxon>
    </lineage>
</organism>
<dbReference type="EMBL" id="AMCI01007948">
    <property type="protein sequence ID" value="EJW91788.1"/>
    <property type="molecule type" value="Genomic_DNA"/>
</dbReference>
<proteinExistence type="predicted"/>